<evidence type="ECO:0000256" key="1">
    <source>
        <dbReference type="SAM" id="MobiDB-lite"/>
    </source>
</evidence>
<gene>
    <name evidence="2" type="ORF">NPIL_65421</name>
</gene>
<feature type="region of interest" description="Disordered" evidence="1">
    <location>
        <begin position="88"/>
        <end position="171"/>
    </location>
</feature>
<dbReference type="AlphaFoldDB" id="A0A8X6P1K6"/>
<keyword evidence="3" id="KW-1185">Reference proteome</keyword>
<dbReference type="Proteomes" id="UP000887013">
    <property type="component" value="Unassembled WGS sequence"/>
</dbReference>
<name>A0A8X6P1K6_NEPPI</name>
<reference evidence="2" key="1">
    <citation type="submission" date="2020-08" db="EMBL/GenBank/DDBJ databases">
        <title>Multicomponent nature underlies the extraordinary mechanical properties of spider dragline silk.</title>
        <authorList>
            <person name="Kono N."/>
            <person name="Nakamura H."/>
            <person name="Mori M."/>
            <person name="Yoshida Y."/>
            <person name="Ohtoshi R."/>
            <person name="Malay A.D."/>
            <person name="Moran D.A.P."/>
            <person name="Tomita M."/>
            <person name="Numata K."/>
            <person name="Arakawa K."/>
        </authorList>
    </citation>
    <scope>NUCLEOTIDE SEQUENCE</scope>
</reference>
<dbReference type="EMBL" id="BMAW01015797">
    <property type="protein sequence ID" value="GFT45591.1"/>
    <property type="molecule type" value="Genomic_DNA"/>
</dbReference>
<sequence length="171" mass="19153">MDTFLTFAESFIAGSLPMAWDSSEVHVEEMEWECSELDEPMDWEEIPEVRYSKKSKVSEQINIKTNVTFQNNSTPVAPIEVSKPAIPNTSFQGKTATPVKKKVSSPVDVKENTSLQVTPKQPAPKEVSPLAAYYESIRRKIRTRPKVSPPKVSSSSDRVILKARPPVPPRL</sequence>
<accession>A0A8X6P1K6</accession>
<evidence type="ECO:0000313" key="3">
    <source>
        <dbReference type="Proteomes" id="UP000887013"/>
    </source>
</evidence>
<evidence type="ECO:0000313" key="2">
    <source>
        <dbReference type="EMBL" id="GFT45591.1"/>
    </source>
</evidence>
<protein>
    <submittedName>
        <fullName evidence="2">Uncharacterized protein</fullName>
    </submittedName>
</protein>
<organism evidence="2 3">
    <name type="scientific">Nephila pilipes</name>
    <name type="common">Giant wood spider</name>
    <name type="synonym">Nephila maculata</name>
    <dbReference type="NCBI Taxonomy" id="299642"/>
    <lineage>
        <taxon>Eukaryota</taxon>
        <taxon>Metazoa</taxon>
        <taxon>Ecdysozoa</taxon>
        <taxon>Arthropoda</taxon>
        <taxon>Chelicerata</taxon>
        <taxon>Arachnida</taxon>
        <taxon>Araneae</taxon>
        <taxon>Araneomorphae</taxon>
        <taxon>Entelegynae</taxon>
        <taxon>Araneoidea</taxon>
        <taxon>Nephilidae</taxon>
        <taxon>Nephila</taxon>
    </lineage>
</organism>
<comment type="caution">
    <text evidence="2">The sequence shown here is derived from an EMBL/GenBank/DDBJ whole genome shotgun (WGS) entry which is preliminary data.</text>
</comment>
<proteinExistence type="predicted"/>